<dbReference type="Gene3D" id="1.20.1250.20">
    <property type="entry name" value="MFS general substrate transporter like domains"/>
    <property type="match status" value="2"/>
</dbReference>
<accession>A0A4Q7ZR66</accession>
<organism evidence="7 8">
    <name type="scientific">Krasilnikovia cinnamomea</name>
    <dbReference type="NCBI Taxonomy" id="349313"/>
    <lineage>
        <taxon>Bacteria</taxon>
        <taxon>Bacillati</taxon>
        <taxon>Actinomycetota</taxon>
        <taxon>Actinomycetes</taxon>
        <taxon>Micromonosporales</taxon>
        <taxon>Micromonosporaceae</taxon>
        <taxon>Krasilnikovia</taxon>
    </lineage>
</organism>
<dbReference type="InterPro" id="IPR020846">
    <property type="entry name" value="MFS_dom"/>
</dbReference>
<feature type="transmembrane region" description="Helical" evidence="5">
    <location>
        <begin position="328"/>
        <end position="348"/>
    </location>
</feature>
<dbReference type="OrthoDB" id="3761592at2"/>
<feature type="transmembrane region" description="Helical" evidence="5">
    <location>
        <begin position="235"/>
        <end position="252"/>
    </location>
</feature>
<dbReference type="SUPFAM" id="SSF103473">
    <property type="entry name" value="MFS general substrate transporter"/>
    <property type="match status" value="1"/>
</dbReference>
<comment type="caution">
    <text evidence="7">The sequence shown here is derived from an EMBL/GenBank/DDBJ whole genome shotgun (WGS) entry which is preliminary data.</text>
</comment>
<keyword evidence="4 5" id="KW-0472">Membrane</keyword>
<protein>
    <submittedName>
        <fullName evidence="7">OPA family glycerol-3-phosphate transporter-like MFS transporter</fullName>
    </submittedName>
</protein>
<dbReference type="EMBL" id="SHKY01000001">
    <property type="protein sequence ID" value="RZU53281.1"/>
    <property type="molecule type" value="Genomic_DNA"/>
</dbReference>
<dbReference type="InterPro" id="IPR011701">
    <property type="entry name" value="MFS"/>
</dbReference>
<dbReference type="Proteomes" id="UP000292564">
    <property type="component" value="Unassembled WGS sequence"/>
</dbReference>
<reference evidence="7 8" key="1">
    <citation type="submission" date="2019-02" db="EMBL/GenBank/DDBJ databases">
        <title>Sequencing the genomes of 1000 actinobacteria strains.</title>
        <authorList>
            <person name="Klenk H.-P."/>
        </authorList>
    </citation>
    <scope>NUCLEOTIDE SEQUENCE [LARGE SCALE GENOMIC DNA]</scope>
    <source>
        <strain evidence="7 8">DSM 45162</strain>
    </source>
</reference>
<dbReference type="AlphaFoldDB" id="A0A4Q7ZR66"/>
<feature type="transmembrane region" description="Helical" evidence="5">
    <location>
        <begin position="144"/>
        <end position="171"/>
    </location>
</feature>
<dbReference type="Pfam" id="PF07690">
    <property type="entry name" value="MFS_1"/>
    <property type="match status" value="1"/>
</dbReference>
<feature type="transmembrane region" description="Helical" evidence="5">
    <location>
        <begin position="110"/>
        <end position="132"/>
    </location>
</feature>
<dbReference type="RefSeq" id="WP_130511776.1">
    <property type="nucleotide sequence ID" value="NZ_SHKY01000001.1"/>
</dbReference>
<feature type="transmembrane region" description="Helical" evidence="5">
    <location>
        <begin position="84"/>
        <end position="104"/>
    </location>
</feature>
<feature type="transmembrane region" description="Helical" evidence="5">
    <location>
        <begin position="177"/>
        <end position="196"/>
    </location>
</feature>
<keyword evidence="2 5" id="KW-0812">Transmembrane</keyword>
<evidence type="ECO:0000313" key="7">
    <source>
        <dbReference type="EMBL" id="RZU53281.1"/>
    </source>
</evidence>
<evidence type="ECO:0000256" key="2">
    <source>
        <dbReference type="ARBA" id="ARBA00022692"/>
    </source>
</evidence>
<comment type="subcellular location">
    <subcellularLocation>
        <location evidence="1">Cell membrane</location>
        <topology evidence="1">Multi-pass membrane protein</topology>
    </subcellularLocation>
</comment>
<dbReference type="PANTHER" id="PTHR23518:SF2">
    <property type="entry name" value="MAJOR FACILITATOR SUPERFAMILY TRANSPORTER"/>
    <property type="match status" value="1"/>
</dbReference>
<sequence length="445" mass="47007">MRPFYARELTQYPTGARRMRYLLMAVMASLIVNFEGQISPVVPLLLDDLGMSLKTYGVIVAVAVVVGGISAAIGGGLADRHGRVLLLMPALVLAALCTYATVLVQTPTQFLVVRCLLLFVEGAAVTTTAGLVRDFSPRLGRATAFGFWTWGPIGANFLAAGIAGVTLPIFGTWQSQVVIMGTVALVFCIVITFFIADLSPHLRARVITSESDMVAADGDGAVDLRAARGLMAHRVFWAHLAGITLWLVWYWTMQIFGPTLLVQTFGLTASRAASVMAVTWAITLLTLIVAGRLSDRLQARKPIILVGAIGGIVGMVLFVTLADSGRASVAQLIGVNALLGVAIAATYAPWMALFSEDVEDLRPDLQATAWGAFGLSVRLMIVVVLVGSPVVAAGGAGWSGWLLIATLCNVLFLPALYLFGGGWRRVSPTAPEPAGRAARGGGTGR</sequence>
<keyword evidence="8" id="KW-1185">Reference proteome</keyword>
<feature type="transmembrane region" description="Helical" evidence="5">
    <location>
        <begin position="21"/>
        <end position="46"/>
    </location>
</feature>
<dbReference type="InterPro" id="IPR036259">
    <property type="entry name" value="MFS_trans_sf"/>
</dbReference>
<feature type="transmembrane region" description="Helical" evidence="5">
    <location>
        <begin position="398"/>
        <end position="419"/>
    </location>
</feature>
<evidence type="ECO:0000256" key="1">
    <source>
        <dbReference type="ARBA" id="ARBA00004651"/>
    </source>
</evidence>
<gene>
    <name evidence="7" type="ORF">EV385_5191</name>
</gene>
<dbReference type="GO" id="GO:0005886">
    <property type="term" value="C:plasma membrane"/>
    <property type="evidence" value="ECO:0007669"/>
    <property type="project" value="UniProtKB-SubCell"/>
</dbReference>
<name>A0A4Q7ZR66_9ACTN</name>
<evidence type="ECO:0000256" key="4">
    <source>
        <dbReference type="ARBA" id="ARBA00023136"/>
    </source>
</evidence>
<evidence type="ECO:0000256" key="3">
    <source>
        <dbReference type="ARBA" id="ARBA00022989"/>
    </source>
</evidence>
<feature type="transmembrane region" description="Helical" evidence="5">
    <location>
        <begin position="272"/>
        <end position="291"/>
    </location>
</feature>
<feature type="transmembrane region" description="Helical" evidence="5">
    <location>
        <begin position="369"/>
        <end position="392"/>
    </location>
</feature>
<evidence type="ECO:0000313" key="8">
    <source>
        <dbReference type="Proteomes" id="UP000292564"/>
    </source>
</evidence>
<evidence type="ECO:0000259" key="6">
    <source>
        <dbReference type="PROSITE" id="PS50850"/>
    </source>
</evidence>
<dbReference type="GO" id="GO:0022857">
    <property type="term" value="F:transmembrane transporter activity"/>
    <property type="evidence" value="ECO:0007669"/>
    <property type="project" value="InterPro"/>
</dbReference>
<feature type="transmembrane region" description="Helical" evidence="5">
    <location>
        <begin position="303"/>
        <end position="322"/>
    </location>
</feature>
<proteinExistence type="predicted"/>
<feature type="transmembrane region" description="Helical" evidence="5">
    <location>
        <begin position="58"/>
        <end position="77"/>
    </location>
</feature>
<feature type="domain" description="Major facilitator superfamily (MFS) profile" evidence="6">
    <location>
        <begin position="13"/>
        <end position="423"/>
    </location>
</feature>
<keyword evidence="3 5" id="KW-1133">Transmembrane helix</keyword>
<evidence type="ECO:0000256" key="5">
    <source>
        <dbReference type="SAM" id="Phobius"/>
    </source>
</evidence>
<dbReference type="PROSITE" id="PS50850">
    <property type="entry name" value="MFS"/>
    <property type="match status" value="1"/>
</dbReference>
<dbReference type="PANTHER" id="PTHR23518">
    <property type="entry name" value="C-METHYLTRANSFERASE"/>
    <property type="match status" value="1"/>
</dbReference>